<name>A0A916SGB8_9HYPH</name>
<dbReference type="RefSeq" id="WP_188824870.1">
    <property type="nucleotide sequence ID" value="NZ_BMHH01000011.1"/>
</dbReference>
<reference evidence="1" key="1">
    <citation type="journal article" date="2014" name="Int. J. Syst. Evol. Microbiol.">
        <title>Complete genome sequence of Corynebacterium casei LMG S-19264T (=DSM 44701T), isolated from a smear-ripened cheese.</title>
        <authorList>
            <consortium name="US DOE Joint Genome Institute (JGI-PGF)"/>
            <person name="Walter F."/>
            <person name="Albersmeier A."/>
            <person name="Kalinowski J."/>
            <person name="Ruckert C."/>
        </authorList>
    </citation>
    <scope>NUCLEOTIDE SEQUENCE</scope>
    <source>
        <strain evidence="1">CGMCC 1.15082</strain>
    </source>
</reference>
<keyword evidence="2" id="KW-1185">Reference proteome</keyword>
<dbReference type="Proteomes" id="UP000646478">
    <property type="component" value="Unassembled WGS sequence"/>
</dbReference>
<sequence>MSADCFTWHRDQSDVYQGCGTMTINGAPSAFHKDQPYGFMMKGEAGDVLTLSATPTSGDVATQWGRISTTSTSFSSFNIQSGTFVYNSVGTGALVLGDQMATGITLLLYVWSRCHIVAPIVMAYILTATKTPATELSLFGSGTFTISADAFSGGFNSIIAGTSMVQIHANEINLAYGNYTVSSIPVEGDSFDINTSFPAPDKTSGINVSNVTMTCKSSSRTRLQSESISLTSSNIDLQESATITIDCDTMMVNQSSFTLSPDSPRLTINGRGTGDLPFDPKRCPPAMVNFIVKSGSTNTGSFRIRAPNRFYANDYFILMLQNGLLAVNGNPSGASDGWRITFSYEDSYMVLRLTRN</sequence>
<gene>
    <name evidence="1" type="ORF">GCM10011491_28570</name>
</gene>
<evidence type="ECO:0000313" key="1">
    <source>
        <dbReference type="EMBL" id="GGA98602.1"/>
    </source>
</evidence>
<evidence type="ECO:0000313" key="2">
    <source>
        <dbReference type="Proteomes" id="UP000646478"/>
    </source>
</evidence>
<accession>A0A916SGB8</accession>
<organism evidence="1 2">
    <name type="scientific">Brucella endophytica</name>
    <dbReference type="NCBI Taxonomy" id="1963359"/>
    <lineage>
        <taxon>Bacteria</taxon>
        <taxon>Pseudomonadati</taxon>
        <taxon>Pseudomonadota</taxon>
        <taxon>Alphaproteobacteria</taxon>
        <taxon>Hyphomicrobiales</taxon>
        <taxon>Brucellaceae</taxon>
        <taxon>Brucella/Ochrobactrum group</taxon>
        <taxon>Brucella</taxon>
    </lineage>
</organism>
<comment type="caution">
    <text evidence="1">The sequence shown here is derived from an EMBL/GenBank/DDBJ whole genome shotgun (WGS) entry which is preliminary data.</text>
</comment>
<reference evidence="1" key="2">
    <citation type="submission" date="2020-09" db="EMBL/GenBank/DDBJ databases">
        <authorList>
            <person name="Sun Q."/>
            <person name="Zhou Y."/>
        </authorList>
    </citation>
    <scope>NUCLEOTIDE SEQUENCE</scope>
    <source>
        <strain evidence="1">CGMCC 1.15082</strain>
    </source>
</reference>
<dbReference type="EMBL" id="BMHH01000011">
    <property type="protein sequence ID" value="GGA98602.1"/>
    <property type="molecule type" value="Genomic_DNA"/>
</dbReference>
<protein>
    <submittedName>
        <fullName evidence="1">Uncharacterized protein</fullName>
    </submittedName>
</protein>
<proteinExistence type="predicted"/>
<dbReference type="AlphaFoldDB" id="A0A916SGB8"/>